<reference evidence="2 3" key="1">
    <citation type="submission" date="2006-10" db="EMBL/GenBank/DDBJ databases">
        <title>Complete sequence of Syntrophobacter fumaroxidans MPOB.</title>
        <authorList>
            <consortium name="US DOE Joint Genome Institute"/>
            <person name="Copeland A."/>
            <person name="Lucas S."/>
            <person name="Lapidus A."/>
            <person name="Barry K."/>
            <person name="Detter J.C."/>
            <person name="Glavina del Rio T."/>
            <person name="Hammon N."/>
            <person name="Israni S."/>
            <person name="Pitluck S."/>
            <person name="Goltsman E.G."/>
            <person name="Martinez M."/>
            <person name="Schmutz J."/>
            <person name="Larimer F."/>
            <person name="Land M."/>
            <person name="Hauser L."/>
            <person name="Kyrpides N."/>
            <person name="Kim E."/>
            <person name="Boone D.R."/>
            <person name="Brockman F."/>
            <person name="Culley D."/>
            <person name="Ferry J."/>
            <person name="Gunsalus R."/>
            <person name="McInerney M.J."/>
            <person name="Morrison M."/>
            <person name="Plugge C."/>
            <person name="Rohlin L."/>
            <person name="Scholten J."/>
            <person name="Sieber J."/>
            <person name="Stams A.J.M."/>
            <person name="Worm P."/>
            <person name="Henstra A.M."/>
            <person name="Richardson P."/>
        </authorList>
    </citation>
    <scope>NUCLEOTIDE SEQUENCE [LARGE SCALE GENOMIC DNA]</scope>
    <source>
        <strain evidence="3">DSM 10017 / MPOB</strain>
    </source>
</reference>
<dbReference type="InParanoid" id="A0LM68"/>
<name>A0LM68_SYNFM</name>
<dbReference type="KEGG" id="sfu:Sfum_2842"/>
<evidence type="ECO:0000256" key="1">
    <source>
        <dbReference type="SAM" id="MobiDB-lite"/>
    </source>
</evidence>
<feature type="compositionally biased region" description="Basic and acidic residues" evidence="1">
    <location>
        <begin position="113"/>
        <end position="128"/>
    </location>
</feature>
<dbReference type="EMBL" id="CP000478">
    <property type="protein sequence ID" value="ABK18520.1"/>
    <property type="molecule type" value="Genomic_DNA"/>
</dbReference>
<evidence type="ECO:0000313" key="3">
    <source>
        <dbReference type="Proteomes" id="UP000001784"/>
    </source>
</evidence>
<sequence precursor="true">MRSRAALVILGCVLIALSVAGILLVQAEQERQQQAFKTKVAMEAAKAEGERKRAEELGQLVEIERRKVDDANVRLAAEQQKRREEESSRRRTEENRLAAQRKESEQGQSQAKPDGRAKAGKDTSRGQDKPSVGQTSRGGRARASKEAVSAARHKPGAGRAVTIRFKYDPSSSREMPVARVHLGDRVKVKVKRVAGADQKLFIGLTSPSWRGRGMRGGAPLVATTIRDSDEFKVAPAYGVMRDLAGAIDTEAGAVLNIGAGSPGRAARGRGPFHGPRRGYYEVEISIVAENRWDIKPRSLL</sequence>
<evidence type="ECO:0000313" key="2">
    <source>
        <dbReference type="EMBL" id="ABK18520.1"/>
    </source>
</evidence>
<organism evidence="2 3">
    <name type="scientific">Syntrophobacter fumaroxidans (strain DSM 10017 / MPOB)</name>
    <dbReference type="NCBI Taxonomy" id="335543"/>
    <lineage>
        <taxon>Bacteria</taxon>
        <taxon>Pseudomonadati</taxon>
        <taxon>Thermodesulfobacteriota</taxon>
        <taxon>Syntrophobacteria</taxon>
        <taxon>Syntrophobacterales</taxon>
        <taxon>Syntrophobacteraceae</taxon>
        <taxon>Syntrophobacter</taxon>
    </lineage>
</organism>
<dbReference type="RefSeq" id="WP_011699685.1">
    <property type="nucleotide sequence ID" value="NC_008554.1"/>
</dbReference>
<keyword evidence="3" id="KW-1185">Reference proteome</keyword>
<gene>
    <name evidence="2" type="ordered locus">Sfum_2842</name>
</gene>
<dbReference type="Proteomes" id="UP000001784">
    <property type="component" value="Chromosome"/>
</dbReference>
<protein>
    <submittedName>
        <fullName evidence="2">Uncharacterized protein</fullName>
    </submittedName>
</protein>
<dbReference type="AlphaFoldDB" id="A0LM68"/>
<accession>A0LM68</accession>
<dbReference type="HOGENOM" id="CLU_927278_0_0_7"/>
<feature type="region of interest" description="Disordered" evidence="1">
    <location>
        <begin position="77"/>
        <end position="156"/>
    </location>
</feature>
<feature type="compositionally biased region" description="Basic and acidic residues" evidence="1">
    <location>
        <begin position="79"/>
        <end position="105"/>
    </location>
</feature>
<proteinExistence type="predicted"/>